<dbReference type="PANTHER" id="PTHR35401">
    <property type="entry name" value="COPG FAMILY HELIX-TURN-HELIX PROTEIN-RELATED-RELATED"/>
    <property type="match status" value="1"/>
</dbReference>
<dbReference type="InterPro" id="IPR014795">
    <property type="entry name" value="TacA_1-like"/>
</dbReference>
<comment type="caution">
    <text evidence="7">The sequence shown here is derived from an EMBL/GenBank/DDBJ whole genome shotgun (WGS) entry which is preliminary data.</text>
</comment>
<evidence type="ECO:0000256" key="3">
    <source>
        <dbReference type="ARBA" id="ARBA00023015"/>
    </source>
</evidence>
<keyword evidence="4" id="KW-0238">DNA-binding</keyword>
<evidence type="ECO:0008006" key="9">
    <source>
        <dbReference type="Google" id="ProtNLM"/>
    </source>
</evidence>
<evidence type="ECO:0000313" key="8">
    <source>
        <dbReference type="Proteomes" id="UP001501295"/>
    </source>
</evidence>
<evidence type="ECO:0000256" key="4">
    <source>
        <dbReference type="ARBA" id="ARBA00023125"/>
    </source>
</evidence>
<evidence type="ECO:0000256" key="5">
    <source>
        <dbReference type="ARBA" id="ARBA00023163"/>
    </source>
</evidence>
<dbReference type="PANTHER" id="PTHR35401:SF1">
    <property type="entry name" value="CYTOPLASMIC PROTEIN"/>
    <property type="match status" value="1"/>
</dbReference>
<dbReference type="SUPFAM" id="SSF47598">
    <property type="entry name" value="Ribbon-helix-helix"/>
    <property type="match status" value="1"/>
</dbReference>
<protein>
    <recommendedName>
        <fullName evidence="9">DUF1778 domain-containing protein</fullName>
    </recommendedName>
</protein>
<keyword evidence="2" id="KW-1277">Toxin-antitoxin system</keyword>
<accession>A0ABP8W646</accession>
<dbReference type="Gene3D" id="1.20.5.780">
    <property type="entry name" value="Single helix bin"/>
    <property type="match status" value="1"/>
</dbReference>
<dbReference type="InterPro" id="IPR010985">
    <property type="entry name" value="Ribbon_hlx_hlx"/>
</dbReference>
<keyword evidence="3" id="KW-0805">Transcription regulation</keyword>
<evidence type="ECO:0000313" key="7">
    <source>
        <dbReference type="EMBL" id="GAA4682510.1"/>
    </source>
</evidence>
<comment type="similarity">
    <text evidence="6">Belongs to the TacA antitoxin family.</text>
</comment>
<reference evidence="8" key="1">
    <citation type="journal article" date="2019" name="Int. J. Syst. Evol. Microbiol.">
        <title>The Global Catalogue of Microorganisms (GCM) 10K type strain sequencing project: providing services to taxonomists for standard genome sequencing and annotation.</title>
        <authorList>
            <consortium name="The Broad Institute Genomics Platform"/>
            <consortium name="The Broad Institute Genome Sequencing Center for Infectious Disease"/>
            <person name="Wu L."/>
            <person name="Ma J."/>
        </authorList>
    </citation>
    <scope>NUCLEOTIDE SEQUENCE [LARGE SCALE GENOMIC DNA]</scope>
    <source>
        <strain evidence="8">JCM 18956</strain>
    </source>
</reference>
<keyword evidence="8" id="KW-1185">Reference proteome</keyword>
<dbReference type="Proteomes" id="UP001501295">
    <property type="component" value="Unassembled WGS sequence"/>
</dbReference>
<evidence type="ECO:0000256" key="1">
    <source>
        <dbReference type="ARBA" id="ARBA00022491"/>
    </source>
</evidence>
<dbReference type="Pfam" id="PF08681">
    <property type="entry name" value="TacA1"/>
    <property type="match status" value="1"/>
</dbReference>
<proteinExistence type="inferred from homology"/>
<name>A0ABP8W646_9MICO</name>
<gene>
    <name evidence="7" type="ORF">GCM10025780_30030</name>
</gene>
<sequence>MSDVVVKSGRLAVRVTARQKDTIERAAALLGRNVTEFSVQALTERAEEVLTDRKLFAVSEEAWGAFMARLDAPVQAVPEVVALLRRPTVFDQ</sequence>
<evidence type="ECO:0000256" key="2">
    <source>
        <dbReference type="ARBA" id="ARBA00022649"/>
    </source>
</evidence>
<evidence type="ECO:0000256" key="6">
    <source>
        <dbReference type="ARBA" id="ARBA00049988"/>
    </source>
</evidence>
<keyword evidence="5" id="KW-0804">Transcription</keyword>
<dbReference type="RefSeq" id="WP_345376732.1">
    <property type="nucleotide sequence ID" value="NZ_BAABLM010000007.1"/>
</dbReference>
<organism evidence="7 8">
    <name type="scientific">Frondihabitans cladoniiphilus</name>
    <dbReference type="NCBI Taxonomy" id="715785"/>
    <lineage>
        <taxon>Bacteria</taxon>
        <taxon>Bacillati</taxon>
        <taxon>Actinomycetota</taxon>
        <taxon>Actinomycetes</taxon>
        <taxon>Micrococcales</taxon>
        <taxon>Microbacteriaceae</taxon>
        <taxon>Frondihabitans</taxon>
    </lineage>
</organism>
<dbReference type="EMBL" id="BAABLM010000007">
    <property type="protein sequence ID" value="GAA4682510.1"/>
    <property type="molecule type" value="Genomic_DNA"/>
</dbReference>
<keyword evidence="1" id="KW-0678">Repressor</keyword>